<reference evidence="10" key="1">
    <citation type="journal article" date="2014" name="Int. J. Syst. Evol. Microbiol.">
        <title>Complete genome sequence of Corynebacterium casei LMG S-19264T (=DSM 44701T), isolated from a smear-ripened cheese.</title>
        <authorList>
            <consortium name="US DOE Joint Genome Institute (JGI-PGF)"/>
            <person name="Walter F."/>
            <person name="Albersmeier A."/>
            <person name="Kalinowski J."/>
            <person name="Ruckert C."/>
        </authorList>
    </citation>
    <scope>NUCLEOTIDE SEQUENCE</scope>
    <source>
        <strain evidence="10">KCTC 23077</strain>
    </source>
</reference>
<dbReference type="PANTHER" id="PTHR41164:SF1">
    <property type="entry name" value="CURLI PRODUCTION ASSEMBLY_TRANSPORT COMPONENT CSGG"/>
    <property type="match status" value="1"/>
</dbReference>
<proteinExistence type="inferred from homology"/>
<reference evidence="10" key="2">
    <citation type="submission" date="2020-09" db="EMBL/GenBank/DDBJ databases">
        <authorList>
            <person name="Sun Q."/>
            <person name="Kim S."/>
        </authorList>
    </citation>
    <scope>NUCLEOTIDE SEQUENCE</scope>
    <source>
        <strain evidence="10">KCTC 23077</strain>
    </source>
</reference>
<evidence type="ECO:0000256" key="6">
    <source>
        <dbReference type="ARBA" id="ARBA00023136"/>
    </source>
</evidence>
<accession>A0A918W8M2</accession>
<evidence type="ECO:0000256" key="9">
    <source>
        <dbReference type="SAM" id="SignalP"/>
    </source>
</evidence>
<comment type="function">
    <text evidence="1">May be involved in the biogenesis of curli organelles.</text>
</comment>
<evidence type="ECO:0000313" key="11">
    <source>
        <dbReference type="Proteomes" id="UP000646426"/>
    </source>
</evidence>
<evidence type="ECO:0000256" key="1">
    <source>
        <dbReference type="ARBA" id="ARBA00003989"/>
    </source>
</evidence>
<dbReference type="Pfam" id="PF03783">
    <property type="entry name" value="CsgG"/>
    <property type="match status" value="1"/>
</dbReference>
<evidence type="ECO:0000313" key="10">
    <source>
        <dbReference type="EMBL" id="GHA81635.1"/>
    </source>
</evidence>
<evidence type="ECO:0000256" key="3">
    <source>
        <dbReference type="ARBA" id="ARBA00014028"/>
    </source>
</evidence>
<keyword evidence="7" id="KW-0564">Palmitate</keyword>
<dbReference type="AlphaFoldDB" id="A0A918W8M2"/>
<organism evidence="10 11">
    <name type="scientific">Cognatilysobacter bugurensis</name>
    <dbReference type="NCBI Taxonomy" id="543356"/>
    <lineage>
        <taxon>Bacteria</taxon>
        <taxon>Pseudomonadati</taxon>
        <taxon>Pseudomonadota</taxon>
        <taxon>Gammaproteobacteria</taxon>
        <taxon>Lysobacterales</taxon>
        <taxon>Lysobacteraceae</taxon>
        <taxon>Cognatilysobacter</taxon>
    </lineage>
</organism>
<evidence type="ECO:0000256" key="4">
    <source>
        <dbReference type="ARBA" id="ARBA00022475"/>
    </source>
</evidence>
<sequence length="269" mass="27195">MKHVVCLAALFASFAASAADPATTVDQKQYELPQCDVPVARVVVGELKCKSAGCEAGSQGNDPVSGLERLARAASGNASVGYPGIGDGMGAMLTTALKQTGCFDIQEREALDELREELALVGKTVEAEQAEFMISGAITSIGTSTQSRSFGGGMIPVVGSIAKTKQQSELSLDLRIIDVNRAKVVSSETFVADNTTSSTSWGGAAWAGIGGMVGGMSNIKGTPMEAIVRDVLVRAASYASKGIVAHKSAAGPAATVGSAAAGAVAAPSP</sequence>
<keyword evidence="5 9" id="KW-0732">Signal</keyword>
<keyword evidence="4" id="KW-1003">Cell membrane</keyword>
<dbReference type="PANTHER" id="PTHR41164">
    <property type="entry name" value="CURLI PRODUCTION ASSEMBLY/TRANSPORT COMPONENT CSGG"/>
    <property type="match status" value="1"/>
</dbReference>
<dbReference type="GO" id="GO:0030288">
    <property type="term" value="C:outer membrane-bounded periplasmic space"/>
    <property type="evidence" value="ECO:0007669"/>
    <property type="project" value="InterPro"/>
</dbReference>
<protein>
    <recommendedName>
        <fullName evidence="3">Curli production assembly/transport component CsgG</fullName>
    </recommendedName>
</protein>
<evidence type="ECO:0000256" key="7">
    <source>
        <dbReference type="ARBA" id="ARBA00023139"/>
    </source>
</evidence>
<name>A0A918W8M2_9GAMM</name>
<feature type="chain" id="PRO_5037248964" description="Curli production assembly/transport component CsgG" evidence="9">
    <location>
        <begin position="19"/>
        <end position="269"/>
    </location>
</feature>
<dbReference type="Gene3D" id="3.40.50.10610">
    <property type="entry name" value="ABC-type transport auxiliary lipoprotein component"/>
    <property type="match status" value="1"/>
</dbReference>
<dbReference type="InterPro" id="IPR005534">
    <property type="entry name" value="Curli_assmbl/transp-comp_CsgG"/>
</dbReference>
<dbReference type="Proteomes" id="UP000646426">
    <property type="component" value="Unassembled WGS sequence"/>
</dbReference>
<gene>
    <name evidence="10" type="ORF">GCM10007067_19370</name>
</gene>
<dbReference type="RefSeq" id="WP_189455946.1">
    <property type="nucleotide sequence ID" value="NZ_BMYD01000003.1"/>
</dbReference>
<evidence type="ECO:0000256" key="2">
    <source>
        <dbReference type="ARBA" id="ARBA00008899"/>
    </source>
</evidence>
<evidence type="ECO:0000256" key="8">
    <source>
        <dbReference type="ARBA" id="ARBA00023288"/>
    </source>
</evidence>
<comment type="caution">
    <text evidence="10">The sequence shown here is derived from an EMBL/GenBank/DDBJ whole genome shotgun (WGS) entry which is preliminary data.</text>
</comment>
<keyword evidence="6" id="KW-0472">Membrane</keyword>
<keyword evidence="11" id="KW-1185">Reference proteome</keyword>
<comment type="similarity">
    <text evidence="2">Belongs to the CsgG family.</text>
</comment>
<keyword evidence="8" id="KW-0449">Lipoprotein</keyword>
<dbReference type="EMBL" id="BMYD01000003">
    <property type="protein sequence ID" value="GHA81635.1"/>
    <property type="molecule type" value="Genomic_DNA"/>
</dbReference>
<evidence type="ECO:0000256" key="5">
    <source>
        <dbReference type="ARBA" id="ARBA00022729"/>
    </source>
</evidence>
<feature type="signal peptide" evidence="9">
    <location>
        <begin position="1"/>
        <end position="18"/>
    </location>
</feature>